<comment type="caution">
    <text evidence="2">The sequence shown here is derived from an EMBL/GenBank/DDBJ whole genome shotgun (WGS) entry which is preliminary data.</text>
</comment>
<feature type="chain" id="PRO_5011915908" evidence="1">
    <location>
        <begin position="17"/>
        <end position="59"/>
    </location>
</feature>
<feature type="signal peptide" evidence="1">
    <location>
        <begin position="1"/>
        <end position="16"/>
    </location>
</feature>
<keyword evidence="4" id="KW-1185">Reference proteome</keyword>
<proteinExistence type="predicted"/>
<evidence type="ECO:0000313" key="4">
    <source>
        <dbReference type="Proteomes" id="UP000215902"/>
    </source>
</evidence>
<protein>
    <submittedName>
        <fullName evidence="2">Uncharacterized protein</fullName>
    </submittedName>
</protein>
<dbReference type="EMBL" id="NIVC01004708">
    <property type="protein sequence ID" value="PAA46774.1"/>
    <property type="molecule type" value="Genomic_DNA"/>
</dbReference>
<sequence length="59" mass="6503">MPQASATSACLRLTCSTAVWLVVEVLKSPTAWFINPSDDAAASMGFDFFRDEKNYEILS</sequence>
<dbReference type="AlphaFoldDB" id="A0A267DDP6"/>
<dbReference type="EMBL" id="NIVC01000142">
    <property type="protein sequence ID" value="PAA89703.1"/>
    <property type="molecule type" value="Genomic_DNA"/>
</dbReference>
<evidence type="ECO:0000313" key="2">
    <source>
        <dbReference type="EMBL" id="PAA46774.1"/>
    </source>
</evidence>
<reference evidence="2 4" key="1">
    <citation type="submission" date="2017-06" db="EMBL/GenBank/DDBJ databases">
        <title>A platform for efficient transgenesis in Macrostomum lignano, a flatworm model organism for stem cell research.</title>
        <authorList>
            <person name="Berezikov E."/>
        </authorList>
    </citation>
    <scope>NUCLEOTIDE SEQUENCE [LARGE SCALE GENOMIC DNA]</scope>
    <source>
        <strain evidence="2">DV1</strain>
        <tissue evidence="2">Whole organism</tissue>
    </source>
</reference>
<evidence type="ECO:0000256" key="1">
    <source>
        <dbReference type="SAM" id="SignalP"/>
    </source>
</evidence>
<organism evidence="2 4">
    <name type="scientific">Macrostomum lignano</name>
    <dbReference type="NCBI Taxonomy" id="282301"/>
    <lineage>
        <taxon>Eukaryota</taxon>
        <taxon>Metazoa</taxon>
        <taxon>Spiralia</taxon>
        <taxon>Lophotrochozoa</taxon>
        <taxon>Platyhelminthes</taxon>
        <taxon>Rhabditophora</taxon>
        <taxon>Macrostomorpha</taxon>
        <taxon>Macrostomida</taxon>
        <taxon>Macrostomidae</taxon>
        <taxon>Macrostomum</taxon>
    </lineage>
</organism>
<keyword evidence="1" id="KW-0732">Signal</keyword>
<gene>
    <name evidence="3" type="ORF">BOX15_Mlig006491g1</name>
    <name evidence="2" type="ORF">BOX15_Mlig006491g3</name>
</gene>
<evidence type="ECO:0000313" key="3">
    <source>
        <dbReference type="EMBL" id="PAA89703.1"/>
    </source>
</evidence>
<name>A0A267DDP6_9PLAT</name>
<dbReference type="Proteomes" id="UP000215902">
    <property type="component" value="Unassembled WGS sequence"/>
</dbReference>
<accession>A0A267DDP6</accession>